<organism evidence="1 2">
    <name type="scientific">Bradymonas sediminis</name>
    <dbReference type="NCBI Taxonomy" id="1548548"/>
    <lineage>
        <taxon>Bacteria</taxon>
        <taxon>Deltaproteobacteria</taxon>
        <taxon>Bradymonadales</taxon>
        <taxon>Bradymonadaceae</taxon>
        <taxon>Bradymonas</taxon>
    </lineage>
</organism>
<dbReference type="EMBL" id="CP030032">
    <property type="protein sequence ID" value="AWV89267.1"/>
    <property type="molecule type" value="Genomic_DNA"/>
</dbReference>
<sequence length="100" mass="10714">MNDAFIWFLAGLGGVALGGLFFGSLWWTVQKVTTSARPALWAVGSFVLRMVVTVGGFYLVGGGQWQRIVACLAGFLLARAVITRVTELHAPLTPEPTHAP</sequence>
<protein>
    <submittedName>
        <fullName evidence="1">ATP synthase subunit I</fullName>
    </submittedName>
</protein>
<dbReference type="NCBIfam" id="TIGR03165">
    <property type="entry name" value="F1F0_chp_2"/>
    <property type="match status" value="1"/>
</dbReference>
<dbReference type="KEGG" id="bsed:DN745_07900"/>
<proteinExistence type="predicted"/>
<dbReference type="Pfam" id="PF12966">
    <property type="entry name" value="AtpR"/>
    <property type="match status" value="1"/>
</dbReference>
<gene>
    <name evidence="1" type="ORF">DN745_07900</name>
</gene>
<accession>A0A2Z4FJW1</accession>
<dbReference type="InterPro" id="IPR017581">
    <property type="entry name" value="AtpR-like"/>
</dbReference>
<name>A0A2Z4FJW1_9DELT</name>
<evidence type="ECO:0000313" key="2">
    <source>
        <dbReference type="Proteomes" id="UP000249799"/>
    </source>
</evidence>
<reference evidence="1 2" key="1">
    <citation type="submission" date="2018-06" db="EMBL/GenBank/DDBJ databases">
        <title>Lujinxingia sediminis gen. nov. sp. nov., a new facultative anaerobic member of the class Deltaproteobacteria, and proposal of Lujinxingaceae fam. nov.</title>
        <authorList>
            <person name="Guo L.-Y."/>
            <person name="Li C.-M."/>
            <person name="Wang S."/>
            <person name="Du Z.-J."/>
        </authorList>
    </citation>
    <scope>NUCLEOTIDE SEQUENCE [LARGE SCALE GENOMIC DNA]</scope>
    <source>
        <strain evidence="1 2">FA350</strain>
    </source>
</reference>
<dbReference type="AlphaFoldDB" id="A0A2Z4FJW1"/>
<dbReference type="Proteomes" id="UP000249799">
    <property type="component" value="Chromosome"/>
</dbReference>
<dbReference type="RefSeq" id="WP_111333626.1">
    <property type="nucleotide sequence ID" value="NZ_CP030032.1"/>
</dbReference>
<keyword evidence="2" id="KW-1185">Reference proteome</keyword>
<dbReference type="OrthoDB" id="467414at2"/>
<evidence type="ECO:0000313" key="1">
    <source>
        <dbReference type="EMBL" id="AWV89267.1"/>
    </source>
</evidence>